<feature type="transmembrane region" description="Helical" evidence="1">
    <location>
        <begin position="12"/>
        <end position="31"/>
    </location>
</feature>
<dbReference type="AlphaFoldDB" id="A0A0F9DKT3"/>
<evidence type="ECO:0000313" key="2">
    <source>
        <dbReference type="EMBL" id="KKL62298.1"/>
    </source>
</evidence>
<keyword evidence="1" id="KW-0812">Transmembrane</keyword>
<evidence type="ECO:0000256" key="1">
    <source>
        <dbReference type="SAM" id="Phobius"/>
    </source>
</evidence>
<dbReference type="EMBL" id="LAZR01028533">
    <property type="protein sequence ID" value="KKL62298.1"/>
    <property type="molecule type" value="Genomic_DNA"/>
</dbReference>
<accession>A0A0F9DKT3</accession>
<keyword evidence="1" id="KW-1133">Transmembrane helix</keyword>
<sequence length="81" mass="9503">MTDTVKSLAGGFIASILVISFSWIIWTWFVFEYAMTVLTTLGYNLYPIQHEFYWLLVGIFLLWGIQSSTRVYHYARRGDKV</sequence>
<comment type="caution">
    <text evidence="2">The sequence shown here is derived from an EMBL/GenBank/DDBJ whole genome shotgun (WGS) entry which is preliminary data.</text>
</comment>
<keyword evidence="1" id="KW-0472">Membrane</keyword>
<protein>
    <submittedName>
        <fullName evidence="2">Uncharacterized protein</fullName>
    </submittedName>
</protein>
<reference evidence="2" key="1">
    <citation type="journal article" date="2015" name="Nature">
        <title>Complex archaea that bridge the gap between prokaryotes and eukaryotes.</title>
        <authorList>
            <person name="Spang A."/>
            <person name="Saw J.H."/>
            <person name="Jorgensen S.L."/>
            <person name="Zaremba-Niedzwiedzka K."/>
            <person name="Martijn J."/>
            <person name="Lind A.E."/>
            <person name="van Eijk R."/>
            <person name="Schleper C."/>
            <person name="Guy L."/>
            <person name="Ettema T.J."/>
        </authorList>
    </citation>
    <scope>NUCLEOTIDE SEQUENCE</scope>
</reference>
<organism evidence="2">
    <name type="scientific">marine sediment metagenome</name>
    <dbReference type="NCBI Taxonomy" id="412755"/>
    <lineage>
        <taxon>unclassified sequences</taxon>
        <taxon>metagenomes</taxon>
        <taxon>ecological metagenomes</taxon>
    </lineage>
</organism>
<proteinExistence type="predicted"/>
<name>A0A0F9DKT3_9ZZZZ</name>
<feature type="transmembrane region" description="Helical" evidence="1">
    <location>
        <begin position="51"/>
        <end position="72"/>
    </location>
</feature>
<gene>
    <name evidence="2" type="ORF">LCGC14_2186580</name>
</gene>